<proteinExistence type="predicted"/>
<protein>
    <submittedName>
        <fullName evidence="1">Uncharacterized protein</fullName>
    </submittedName>
</protein>
<sequence>MSNDGFSFEDCVNLMKCFNVSRKRSVVIQPVLLANPSVFGGAPFTICVLKCTVGNTMTGGNACPLAPTIQHVVTLSAGVAVDTWCAPVCARTFEVPCTVHVAVSSRLYTLDPFAKHSLRSYTVFRVL</sequence>
<organism evidence="1">
    <name type="scientific">Cacopsylla melanoneura</name>
    <dbReference type="NCBI Taxonomy" id="428564"/>
    <lineage>
        <taxon>Eukaryota</taxon>
        <taxon>Metazoa</taxon>
        <taxon>Ecdysozoa</taxon>
        <taxon>Arthropoda</taxon>
        <taxon>Hexapoda</taxon>
        <taxon>Insecta</taxon>
        <taxon>Pterygota</taxon>
        <taxon>Neoptera</taxon>
        <taxon>Paraneoptera</taxon>
        <taxon>Hemiptera</taxon>
        <taxon>Sternorrhyncha</taxon>
        <taxon>Psylloidea</taxon>
        <taxon>Psyllidae</taxon>
        <taxon>Psyllinae</taxon>
        <taxon>Cacopsylla</taxon>
    </lineage>
</organism>
<name>A0A8D8R9K3_9HEMI</name>
<accession>A0A8D8R9K3</accession>
<dbReference type="AlphaFoldDB" id="A0A8D8R9K3"/>
<dbReference type="EMBL" id="HBUF01144486">
    <property type="protein sequence ID" value="CAG6646915.1"/>
    <property type="molecule type" value="Transcribed_RNA"/>
</dbReference>
<reference evidence="1" key="1">
    <citation type="submission" date="2021-05" db="EMBL/GenBank/DDBJ databases">
        <authorList>
            <person name="Alioto T."/>
            <person name="Alioto T."/>
            <person name="Gomez Garrido J."/>
        </authorList>
    </citation>
    <scope>NUCLEOTIDE SEQUENCE</scope>
</reference>
<evidence type="ECO:0000313" key="1">
    <source>
        <dbReference type="EMBL" id="CAG6646915.1"/>
    </source>
</evidence>